<accession>A0ABS9CW54</accession>
<dbReference type="RefSeq" id="WP_235225766.1">
    <property type="nucleotide sequence ID" value="NZ_JAKGAQ010000002.1"/>
</dbReference>
<evidence type="ECO:0000313" key="2">
    <source>
        <dbReference type="EMBL" id="MCF2871508.1"/>
    </source>
</evidence>
<dbReference type="Pfam" id="PF00583">
    <property type="entry name" value="Acetyltransf_1"/>
    <property type="match status" value="1"/>
</dbReference>
<protein>
    <submittedName>
        <fullName evidence="2">GNAT family N-acetyltransferase</fullName>
    </submittedName>
</protein>
<feature type="domain" description="N-acetyltransferase" evidence="1">
    <location>
        <begin position="3"/>
        <end position="157"/>
    </location>
</feature>
<evidence type="ECO:0000259" key="1">
    <source>
        <dbReference type="PROSITE" id="PS51186"/>
    </source>
</evidence>
<name>A0ABS9CW54_9RHOB</name>
<dbReference type="InterPro" id="IPR016181">
    <property type="entry name" value="Acyl_CoA_acyltransferase"/>
</dbReference>
<sequence length="157" mass="17247">MTFDVRDMHRNDVPACVEIINHIIALGGSTAYEDPYTEPHFADHYLDEPPVTNVVLLGTRLVGFQAAFDIGDGLYSIGSFTDQQNPARGAGHAIFAKTLADCRAHGGTAILAKITSDNTGGLAYYSKMGFEPDTIWKDDHTRRDGTTVDRIVKRYTL</sequence>
<reference evidence="2 3" key="1">
    <citation type="submission" date="2022-01" db="EMBL/GenBank/DDBJ databases">
        <title>Octadecabacter sp. nov., isolated from a marine alga.</title>
        <authorList>
            <person name="Jin M.S."/>
            <person name="Kim H.M."/>
            <person name="Han D.M."/>
            <person name="Jung J.J."/>
            <person name="Jeon C.O."/>
        </authorList>
    </citation>
    <scope>NUCLEOTIDE SEQUENCE [LARGE SCALE GENOMIC DNA]</scope>
    <source>
        <strain evidence="2 3">G9-8</strain>
    </source>
</reference>
<dbReference type="EMBL" id="JAKGAQ010000002">
    <property type="protein sequence ID" value="MCF2871508.1"/>
    <property type="molecule type" value="Genomic_DNA"/>
</dbReference>
<dbReference type="Proteomes" id="UP001200557">
    <property type="component" value="Unassembled WGS sequence"/>
</dbReference>
<dbReference type="PROSITE" id="PS51186">
    <property type="entry name" value="GNAT"/>
    <property type="match status" value="1"/>
</dbReference>
<dbReference type="SUPFAM" id="SSF55729">
    <property type="entry name" value="Acyl-CoA N-acyltransferases (Nat)"/>
    <property type="match status" value="1"/>
</dbReference>
<gene>
    <name evidence="2" type="ORF">L0664_10575</name>
</gene>
<comment type="caution">
    <text evidence="2">The sequence shown here is derived from an EMBL/GenBank/DDBJ whole genome shotgun (WGS) entry which is preliminary data.</text>
</comment>
<keyword evidence="3" id="KW-1185">Reference proteome</keyword>
<dbReference type="InterPro" id="IPR000182">
    <property type="entry name" value="GNAT_dom"/>
</dbReference>
<proteinExistence type="predicted"/>
<dbReference type="Gene3D" id="3.40.630.30">
    <property type="match status" value="1"/>
</dbReference>
<evidence type="ECO:0000313" key="3">
    <source>
        <dbReference type="Proteomes" id="UP001200557"/>
    </source>
</evidence>
<organism evidence="2 3">
    <name type="scientific">Octadecabacter dasysiphoniae</name>
    <dbReference type="NCBI Taxonomy" id="2909341"/>
    <lineage>
        <taxon>Bacteria</taxon>
        <taxon>Pseudomonadati</taxon>
        <taxon>Pseudomonadota</taxon>
        <taxon>Alphaproteobacteria</taxon>
        <taxon>Rhodobacterales</taxon>
        <taxon>Roseobacteraceae</taxon>
        <taxon>Octadecabacter</taxon>
    </lineage>
</organism>